<proteinExistence type="predicted"/>
<feature type="region of interest" description="Disordered" evidence="10">
    <location>
        <begin position="71"/>
        <end position="146"/>
    </location>
</feature>
<dbReference type="GO" id="GO:0005581">
    <property type="term" value="C:collagen trimer"/>
    <property type="evidence" value="ECO:0007669"/>
    <property type="project" value="UniProtKB-KW"/>
</dbReference>
<dbReference type="FunFam" id="2.170.240.10:FF:000001">
    <property type="entry name" value="Collagen IV alpha 1 chain"/>
    <property type="match status" value="1"/>
</dbReference>
<keyword evidence="14" id="KW-1185">Reference proteome</keyword>
<dbReference type="InterPro" id="IPR008160">
    <property type="entry name" value="Collagen"/>
</dbReference>
<feature type="domain" description="Collagen IV NC1" evidence="12">
    <location>
        <begin position="269"/>
        <end position="491"/>
    </location>
</feature>
<dbReference type="GO" id="GO:0005201">
    <property type="term" value="F:extracellular matrix structural constituent"/>
    <property type="evidence" value="ECO:0007669"/>
    <property type="project" value="InterPro"/>
</dbReference>
<keyword evidence="11" id="KW-0472">Membrane</keyword>
<feature type="compositionally biased region" description="Low complexity" evidence="10">
    <location>
        <begin position="71"/>
        <end position="83"/>
    </location>
</feature>
<comment type="subcellular location">
    <subcellularLocation>
        <location evidence="1">Secreted</location>
        <location evidence="1">Extracellular space</location>
        <location evidence="1">Extracellular matrix</location>
        <location evidence="1">Basement membrane</location>
    </subcellularLocation>
</comment>
<protein>
    <submittedName>
        <fullName evidence="13">Type IV collagen, variant 3</fullName>
    </submittedName>
</protein>
<feature type="compositionally biased region" description="Basic and acidic residues" evidence="10">
    <location>
        <begin position="129"/>
        <end position="140"/>
    </location>
</feature>
<keyword evidence="6" id="KW-0084">Basement membrane</keyword>
<dbReference type="SUPFAM" id="SSF56436">
    <property type="entry name" value="C-type lectin-like"/>
    <property type="match status" value="2"/>
</dbReference>
<dbReference type="GO" id="GO:0005604">
    <property type="term" value="C:basement membrane"/>
    <property type="evidence" value="ECO:0007669"/>
    <property type="project" value="UniProtKB-SubCell"/>
</dbReference>
<dbReference type="Proteomes" id="UP000790347">
    <property type="component" value="Unassembled WGS sequence"/>
</dbReference>
<evidence type="ECO:0000256" key="11">
    <source>
        <dbReference type="SAM" id="Phobius"/>
    </source>
</evidence>
<dbReference type="InterPro" id="IPR036954">
    <property type="entry name" value="Collagen_IV_NC_sf"/>
</dbReference>
<keyword evidence="11" id="KW-1133">Transmembrane helix</keyword>
<evidence type="ECO:0000256" key="1">
    <source>
        <dbReference type="ARBA" id="ARBA00004302"/>
    </source>
</evidence>
<evidence type="ECO:0000313" key="13">
    <source>
        <dbReference type="EMBL" id="KAH9527762.1"/>
    </source>
</evidence>
<reference evidence="13" key="2">
    <citation type="journal article" date="2022" name="Res Sq">
        <title>Comparative Genomics Reveals Insights into the Divergent Evolution of Astigmatic Mites and Household Pest Adaptations.</title>
        <authorList>
            <person name="Xiong Q."/>
            <person name="Wan A.T.-Y."/>
            <person name="Liu X.-Y."/>
            <person name="Fung C.S.-H."/>
            <person name="Xiao X."/>
            <person name="Malainual N."/>
            <person name="Hou J."/>
            <person name="Wang L."/>
            <person name="Wang M."/>
            <person name="Yang K."/>
            <person name="Cui Y."/>
            <person name="Leung E."/>
            <person name="Nong W."/>
            <person name="Shin S.-K."/>
            <person name="Au S."/>
            <person name="Jeong K.Y."/>
            <person name="Chew F.T."/>
            <person name="Hui J."/>
            <person name="Leung T.F."/>
            <person name="Tungtrongchitr A."/>
            <person name="Zhong N."/>
            <person name="Liu Z."/>
            <person name="Tsui S."/>
        </authorList>
    </citation>
    <scope>NUCLEOTIDE SEQUENCE</scope>
    <source>
        <strain evidence="13">Derf</strain>
        <tissue evidence="13">Whole organism</tissue>
    </source>
</reference>
<dbReference type="Gene3D" id="2.170.240.10">
    <property type="entry name" value="Collagen IV, non-collagenous"/>
    <property type="match status" value="1"/>
</dbReference>
<keyword evidence="2" id="KW-0964">Secreted</keyword>
<keyword evidence="11" id="KW-0812">Transmembrane</keyword>
<feature type="transmembrane region" description="Helical" evidence="11">
    <location>
        <begin position="21"/>
        <end position="43"/>
    </location>
</feature>
<evidence type="ECO:0000256" key="2">
    <source>
        <dbReference type="ARBA" id="ARBA00022525"/>
    </source>
</evidence>
<dbReference type="Pfam" id="PF01413">
    <property type="entry name" value="C4"/>
    <property type="match status" value="2"/>
</dbReference>
<keyword evidence="3" id="KW-0272">Extracellular matrix</keyword>
<evidence type="ECO:0000259" key="12">
    <source>
        <dbReference type="PROSITE" id="PS51403"/>
    </source>
</evidence>
<dbReference type="InterPro" id="IPR050938">
    <property type="entry name" value="Collagen_Structural_Proteins"/>
</dbReference>
<accession>A0A922IBJ2</accession>
<evidence type="ECO:0000256" key="10">
    <source>
        <dbReference type="SAM" id="MobiDB-lite"/>
    </source>
</evidence>
<keyword evidence="7 13" id="KW-0176">Collagen</keyword>
<keyword evidence="5" id="KW-0677">Repeat</keyword>
<evidence type="ECO:0000256" key="7">
    <source>
        <dbReference type="ARBA" id="ARBA00023119"/>
    </source>
</evidence>
<name>A0A922IBJ2_DERFA</name>
<dbReference type="PANTHER" id="PTHR37456">
    <property type="entry name" value="SI:CH211-266K2.1"/>
    <property type="match status" value="1"/>
</dbReference>
<feature type="region of interest" description="Disordered" evidence="10">
    <location>
        <begin position="201"/>
        <end position="255"/>
    </location>
</feature>
<evidence type="ECO:0000256" key="5">
    <source>
        <dbReference type="ARBA" id="ARBA00022737"/>
    </source>
</evidence>
<dbReference type="PANTHER" id="PTHR37456:SF6">
    <property type="entry name" value="COLLAGEN ALPHA-1(XXIII) CHAIN-LIKE ISOFORM X2"/>
    <property type="match status" value="1"/>
</dbReference>
<sequence length="491" mass="51590">MVMTLSRDVKRSTNRSNFRRAKDVTLVSASASVVLIVDTFMLFTHNNFNNKILGFISILFYLSGDKGEPGPIGSPGPIGNQGPKGERGLDGLPGLPGLKGERGLDGLPGANGQDGLLGPPGPKGNVGARGEKGDKGERGLDGVPGLLGIKGEKGLAGRPGMNGLIGPQGQRGDKGDSCVAPLITGEKGEKGERGFPGREGYAGPAGVAGEKGQVGPKGERGLDGLPGLPGMKGERGFDGLAGPAGLKGNQGPRGYPGLAGDSASNYFTGILLVRHSQQSSIPECPHGMGKLWDGYSLLYIEGNEKAHSQDLGFAGSCLRRFSTMPFLFCDSNSVCNYASRNDKSYWLTTNAPKPMMPVREAAIQNYISRCVVCEAPSNVIAVHSQTESIPQCPQEWTELWIGYSFAMHTGAGAEGGGQSLSSPGSCLEEFRATPFIECNGAAGGCHFFANKFSFWLTTIEAGKEFQKPISETLKSGNLRSKVSRCAVCYKP</sequence>
<dbReference type="GO" id="GO:0009792">
    <property type="term" value="P:embryo development ending in birth or egg hatching"/>
    <property type="evidence" value="ECO:0007669"/>
    <property type="project" value="UniProtKB-ARBA"/>
</dbReference>
<organism evidence="13 14">
    <name type="scientific">Dermatophagoides farinae</name>
    <name type="common">American house dust mite</name>
    <dbReference type="NCBI Taxonomy" id="6954"/>
    <lineage>
        <taxon>Eukaryota</taxon>
        <taxon>Metazoa</taxon>
        <taxon>Ecdysozoa</taxon>
        <taxon>Arthropoda</taxon>
        <taxon>Chelicerata</taxon>
        <taxon>Arachnida</taxon>
        <taxon>Acari</taxon>
        <taxon>Acariformes</taxon>
        <taxon>Sarcoptiformes</taxon>
        <taxon>Astigmata</taxon>
        <taxon>Psoroptidia</taxon>
        <taxon>Analgoidea</taxon>
        <taxon>Pyroglyphidae</taxon>
        <taxon>Dermatophagoidinae</taxon>
        <taxon>Dermatophagoides</taxon>
    </lineage>
</organism>
<gene>
    <name evidence="13" type="primary">let-2_1</name>
    <name evidence="13" type="ORF">DERF_001765</name>
</gene>
<dbReference type="EMBL" id="ASGP02000001">
    <property type="protein sequence ID" value="KAH9527762.1"/>
    <property type="molecule type" value="Genomic_DNA"/>
</dbReference>
<dbReference type="Pfam" id="PF01391">
    <property type="entry name" value="Collagen"/>
    <property type="match status" value="2"/>
</dbReference>
<keyword evidence="8" id="KW-1015">Disulfide bond</keyword>
<evidence type="ECO:0000256" key="4">
    <source>
        <dbReference type="ARBA" id="ARBA00022729"/>
    </source>
</evidence>
<comment type="caution">
    <text evidence="13">The sequence shown here is derived from an EMBL/GenBank/DDBJ whole genome shotgun (WGS) entry which is preliminary data.</text>
</comment>
<dbReference type="AlphaFoldDB" id="A0A922IBJ2"/>
<evidence type="ECO:0000256" key="8">
    <source>
        <dbReference type="ARBA" id="ARBA00023157"/>
    </source>
</evidence>
<dbReference type="InterPro" id="IPR016187">
    <property type="entry name" value="CTDL_fold"/>
</dbReference>
<evidence type="ECO:0000256" key="9">
    <source>
        <dbReference type="ARBA" id="ARBA00064856"/>
    </source>
</evidence>
<evidence type="ECO:0000256" key="3">
    <source>
        <dbReference type="ARBA" id="ARBA00022530"/>
    </source>
</evidence>
<evidence type="ECO:0000256" key="6">
    <source>
        <dbReference type="ARBA" id="ARBA00022869"/>
    </source>
</evidence>
<keyword evidence="4" id="KW-0732">Signal</keyword>
<comment type="subunit">
    <text evidence="9">Trimers of two alpha 1(IV) and one alpha 2(IV) chain. Type IV collagen forms a mesh-like network linked through intermolecular interactions between 7S domains and between NC1 domains.</text>
</comment>
<reference evidence="13" key="1">
    <citation type="submission" date="2013-05" db="EMBL/GenBank/DDBJ databases">
        <authorList>
            <person name="Yim A.K.Y."/>
            <person name="Chan T.F."/>
            <person name="Ji K.M."/>
            <person name="Liu X.Y."/>
            <person name="Zhou J.W."/>
            <person name="Li R.Q."/>
            <person name="Yang K.Y."/>
            <person name="Li J."/>
            <person name="Li M."/>
            <person name="Law P.T.W."/>
            <person name="Wu Y.L."/>
            <person name="Cai Z.L."/>
            <person name="Qin H."/>
            <person name="Bao Y."/>
            <person name="Leung R.K.K."/>
            <person name="Ng P.K.S."/>
            <person name="Zou J."/>
            <person name="Zhong X.J."/>
            <person name="Ran P.X."/>
            <person name="Zhong N.S."/>
            <person name="Liu Z.G."/>
            <person name="Tsui S.K.W."/>
        </authorList>
    </citation>
    <scope>NUCLEOTIDE SEQUENCE</scope>
    <source>
        <strain evidence="13">Derf</strain>
        <tissue evidence="13">Whole organism</tissue>
    </source>
</reference>
<evidence type="ECO:0000313" key="14">
    <source>
        <dbReference type="Proteomes" id="UP000790347"/>
    </source>
</evidence>
<dbReference type="InterPro" id="IPR001442">
    <property type="entry name" value="Collagen_IV_NC"/>
</dbReference>
<dbReference type="PROSITE" id="PS51403">
    <property type="entry name" value="NC1_IV"/>
    <property type="match status" value="1"/>
</dbReference>
<dbReference type="SMART" id="SM00111">
    <property type="entry name" value="C4"/>
    <property type="match status" value="2"/>
</dbReference>